<feature type="transmembrane region" description="Helical" evidence="6">
    <location>
        <begin position="305"/>
        <end position="324"/>
    </location>
</feature>
<sequence length="547" mass="58715">MEIETISKLEKEALKKSRTDFTRIGFALFFMIGVLTYTFLSNGGISNNMFLAVAALIGAYMAMNIGANDVANNVGPAVGSKAMTMAMAIVVAAIFEASGALIAGGEVVKTIKKGIIDIAAFGGNPDPFIWAMMAALLAAALWLNFATAMKAPVSTTHSIVGGVMGAGIAAAGFSIVSWMTMAKIAASWVISPILGGIIAAAFLFAIKKTIVFKEDKIRAAKQYVPIYVAIMSWAFVTYLVLKGLKKIWPQVVEILNHIPLVSMEITKKPSFLTALIIGAIIGLIVYFLLKMKLAKEQEMKNSKEAVNILFTIPLIFAAALLSFAHGANDVANAIGPLAAINDAVVNGGISTKASIPLWVMGVGAFGIALGLALYGPKLIKTVGSEITELDQIRAFSIAMAASITVIIASQLGLPVSSTHIAIGGVFGVGFLREWLKLTETTTTIEEDEELIQDEKHTLNKYKSELKKLTSKEEKDVQDYKKIVELYANIEAEEKLIKSAKKHIKRVKKVEYVKRDAVKKIIAAWLITVPAAAVLAALLFFTIRGIML</sequence>
<evidence type="ECO:0000256" key="2">
    <source>
        <dbReference type="ARBA" id="ARBA00022448"/>
    </source>
</evidence>
<dbReference type="InterPro" id="IPR001204">
    <property type="entry name" value="Phos_transporter"/>
</dbReference>
<feature type="transmembrane region" description="Helical" evidence="6">
    <location>
        <begin position="159"/>
        <end position="179"/>
    </location>
</feature>
<feature type="transmembrane region" description="Helical" evidence="6">
    <location>
        <begin position="419"/>
        <end position="435"/>
    </location>
</feature>
<keyword evidence="4 6" id="KW-1133">Transmembrane helix</keyword>
<feature type="transmembrane region" description="Helical" evidence="6">
    <location>
        <begin position="521"/>
        <end position="542"/>
    </location>
</feature>
<feature type="transmembrane region" description="Helical" evidence="6">
    <location>
        <begin position="224"/>
        <end position="241"/>
    </location>
</feature>
<keyword evidence="6" id="KW-0592">Phosphate transport</keyword>
<keyword evidence="3 6" id="KW-0812">Transmembrane</keyword>
<proteinExistence type="inferred from homology"/>
<feature type="transmembrane region" description="Helical" evidence="6">
    <location>
        <begin position="21"/>
        <end position="39"/>
    </location>
</feature>
<dbReference type="AlphaFoldDB" id="A0A7C3C8G5"/>
<dbReference type="PANTHER" id="PTHR11101:SF80">
    <property type="entry name" value="PHOSPHATE TRANSPORTER"/>
    <property type="match status" value="1"/>
</dbReference>
<dbReference type="PANTHER" id="PTHR11101">
    <property type="entry name" value="PHOSPHATE TRANSPORTER"/>
    <property type="match status" value="1"/>
</dbReference>
<evidence type="ECO:0000256" key="5">
    <source>
        <dbReference type="ARBA" id="ARBA00023136"/>
    </source>
</evidence>
<evidence type="ECO:0000256" key="3">
    <source>
        <dbReference type="ARBA" id="ARBA00022692"/>
    </source>
</evidence>
<evidence type="ECO:0000313" key="8">
    <source>
        <dbReference type="EMBL" id="HFB53420.1"/>
    </source>
</evidence>
<dbReference type="GO" id="GO:0016020">
    <property type="term" value="C:membrane"/>
    <property type="evidence" value="ECO:0007669"/>
    <property type="project" value="UniProtKB-SubCell"/>
</dbReference>
<comment type="similarity">
    <text evidence="6">Belongs to the inorganic phosphate transporter (PiT) (TC 2.A.20) family.</text>
</comment>
<comment type="caution">
    <text evidence="8">The sequence shown here is derived from an EMBL/GenBank/DDBJ whole genome shotgun (WGS) entry which is preliminary data.</text>
</comment>
<feature type="transmembrane region" description="Helical" evidence="6">
    <location>
        <begin position="45"/>
        <end position="63"/>
    </location>
</feature>
<evidence type="ECO:0000256" key="1">
    <source>
        <dbReference type="ARBA" id="ARBA00004141"/>
    </source>
</evidence>
<feature type="transmembrane region" description="Helical" evidence="6">
    <location>
        <begin position="185"/>
        <end position="204"/>
    </location>
</feature>
<evidence type="ECO:0000256" key="7">
    <source>
        <dbReference type="SAM" id="Coils"/>
    </source>
</evidence>
<accession>A0A7C3C8G5</accession>
<feature type="transmembrane region" description="Helical" evidence="6">
    <location>
        <begin position="84"/>
        <end position="108"/>
    </location>
</feature>
<feature type="coiled-coil region" evidence="7">
    <location>
        <begin position="444"/>
        <end position="509"/>
    </location>
</feature>
<dbReference type="Proteomes" id="UP000886390">
    <property type="component" value="Unassembled WGS sequence"/>
</dbReference>
<organism evidence="8">
    <name type="scientific">Sulfurimonas autotrophica</name>
    <dbReference type="NCBI Taxonomy" id="202747"/>
    <lineage>
        <taxon>Bacteria</taxon>
        <taxon>Pseudomonadati</taxon>
        <taxon>Campylobacterota</taxon>
        <taxon>Epsilonproteobacteria</taxon>
        <taxon>Campylobacterales</taxon>
        <taxon>Sulfurimonadaceae</taxon>
        <taxon>Sulfurimonas</taxon>
    </lineage>
</organism>
<dbReference type="Pfam" id="PF01384">
    <property type="entry name" value="PHO4"/>
    <property type="match status" value="1"/>
</dbReference>
<protein>
    <recommendedName>
        <fullName evidence="6">Phosphate transporter</fullName>
    </recommendedName>
</protein>
<reference evidence="8" key="1">
    <citation type="journal article" date="2020" name="mSystems">
        <title>Genome- and Community-Level Interaction Insights into Carbon Utilization and Element Cycling Functions of Hydrothermarchaeota in Hydrothermal Sediment.</title>
        <authorList>
            <person name="Zhou Z."/>
            <person name="Liu Y."/>
            <person name="Xu W."/>
            <person name="Pan J."/>
            <person name="Luo Z.H."/>
            <person name="Li M."/>
        </authorList>
    </citation>
    <scope>NUCLEOTIDE SEQUENCE [LARGE SCALE GENOMIC DNA]</scope>
    <source>
        <strain evidence="8">HyVt-507</strain>
    </source>
</reference>
<evidence type="ECO:0000256" key="6">
    <source>
        <dbReference type="RuleBase" id="RU363058"/>
    </source>
</evidence>
<dbReference type="GO" id="GO:0035435">
    <property type="term" value="P:phosphate ion transmembrane transport"/>
    <property type="evidence" value="ECO:0007669"/>
    <property type="project" value="TreeGrafter"/>
</dbReference>
<feature type="transmembrane region" description="Helical" evidence="6">
    <location>
        <begin position="355"/>
        <end position="374"/>
    </location>
</feature>
<evidence type="ECO:0000256" key="4">
    <source>
        <dbReference type="ARBA" id="ARBA00022989"/>
    </source>
</evidence>
<dbReference type="GO" id="GO:0005315">
    <property type="term" value="F:phosphate transmembrane transporter activity"/>
    <property type="evidence" value="ECO:0007669"/>
    <property type="project" value="InterPro"/>
</dbReference>
<keyword evidence="2 6" id="KW-0813">Transport</keyword>
<dbReference type="EMBL" id="DRNH01000087">
    <property type="protein sequence ID" value="HFB53420.1"/>
    <property type="molecule type" value="Genomic_DNA"/>
</dbReference>
<feature type="transmembrane region" description="Helical" evidence="6">
    <location>
        <begin position="128"/>
        <end position="147"/>
    </location>
</feature>
<name>A0A7C3C8G5_9BACT</name>
<keyword evidence="7" id="KW-0175">Coiled coil</keyword>
<feature type="transmembrane region" description="Helical" evidence="6">
    <location>
        <begin position="270"/>
        <end position="289"/>
    </location>
</feature>
<gene>
    <name evidence="8" type="ORF">ENJ67_01695</name>
</gene>
<feature type="transmembrane region" description="Helical" evidence="6">
    <location>
        <begin position="394"/>
        <end position="413"/>
    </location>
</feature>
<comment type="subcellular location">
    <subcellularLocation>
        <location evidence="1 6">Membrane</location>
        <topology evidence="1 6">Multi-pass membrane protein</topology>
    </subcellularLocation>
</comment>
<keyword evidence="5 6" id="KW-0472">Membrane</keyword>